<organism evidence="1 2">
    <name type="scientific">Paenibacillus ginsengarvi</name>
    <dbReference type="NCBI Taxonomy" id="400777"/>
    <lineage>
        <taxon>Bacteria</taxon>
        <taxon>Bacillati</taxon>
        <taxon>Bacillota</taxon>
        <taxon>Bacilli</taxon>
        <taxon>Bacillales</taxon>
        <taxon>Paenibacillaceae</taxon>
        <taxon>Paenibacillus</taxon>
    </lineage>
</organism>
<dbReference type="AlphaFoldDB" id="A0A3B0AGY4"/>
<gene>
    <name evidence="1" type="ORF">D7M11_36080</name>
</gene>
<sequence length="97" mass="10088">KAFLKSVDPGNVITWSLGELTSTAADASTAHFHIEGGTHKLKALRSRFKGGKYAVTGGGFGGSNYLFIGSVIEEGVDRSALPAETGPIRHSSGNITI</sequence>
<accession>A0A3B0AGY4</accession>
<proteinExistence type="predicted"/>
<comment type="caution">
    <text evidence="1">The sequence shown here is derived from an EMBL/GenBank/DDBJ whole genome shotgun (WGS) entry which is preliminary data.</text>
</comment>
<evidence type="ECO:0000313" key="2">
    <source>
        <dbReference type="Proteomes" id="UP000282311"/>
    </source>
</evidence>
<feature type="non-terminal residue" evidence="1">
    <location>
        <position position="1"/>
    </location>
</feature>
<dbReference type="EMBL" id="RBAH01000067">
    <property type="protein sequence ID" value="RKN59703.1"/>
    <property type="molecule type" value="Genomic_DNA"/>
</dbReference>
<dbReference type="RefSeq" id="WP_205127171.1">
    <property type="nucleotide sequence ID" value="NZ_RBAH01000067.1"/>
</dbReference>
<keyword evidence="2" id="KW-1185">Reference proteome</keyword>
<protein>
    <submittedName>
        <fullName evidence="1">Uncharacterized protein</fullName>
    </submittedName>
</protein>
<dbReference type="Proteomes" id="UP000282311">
    <property type="component" value="Unassembled WGS sequence"/>
</dbReference>
<evidence type="ECO:0000313" key="1">
    <source>
        <dbReference type="EMBL" id="RKN59703.1"/>
    </source>
</evidence>
<reference evidence="1 2" key="1">
    <citation type="journal article" date="2007" name="Int. J. Syst. Evol. Microbiol.">
        <title>Paenibacillus ginsengarvi sp. nov., isolated from soil from ginseng cultivation.</title>
        <authorList>
            <person name="Yoon M.H."/>
            <person name="Ten L.N."/>
            <person name="Im W.T."/>
        </authorList>
    </citation>
    <scope>NUCLEOTIDE SEQUENCE [LARGE SCALE GENOMIC DNA]</scope>
    <source>
        <strain evidence="1 2">KCTC 13059</strain>
    </source>
</reference>
<name>A0A3B0AGY4_9BACL</name>